<gene>
    <name evidence="1" type="ORF">GCM10012289_21420</name>
</gene>
<comment type="caution">
    <text evidence="1">The sequence shown here is derived from an EMBL/GenBank/DDBJ whole genome shotgun (WGS) entry which is preliminary data.</text>
</comment>
<reference evidence="1" key="1">
    <citation type="journal article" date="2014" name="Int. J. Syst. Evol. Microbiol.">
        <title>Complete genome sequence of Corynebacterium casei LMG S-19264T (=DSM 44701T), isolated from a smear-ripened cheese.</title>
        <authorList>
            <consortium name="US DOE Joint Genome Institute (JGI-PGF)"/>
            <person name="Walter F."/>
            <person name="Albersmeier A."/>
            <person name="Kalinowski J."/>
            <person name="Ruckert C."/>
        </authorList>
    </citation>
    <scope>NUCLEOTIDE SEQUENCE</scope>
    <source>
        <strain evidence="1">CGMCC 4.7368</strain>
    </source>
</reference>
<dbReference type="EMBL" id="BMNH01000004">
    <property type="protein sequence ID" value="GGO66722.1"/>
    <property type="molecule type" value="Genomic_DNA"/>
</dbReference>
<dbReference type="AlphaFoldDB" id="A0A918DHD7"/>
<evidence type="ECO:0000313" key="1">
    <source>
        <dbReference type="EMBL" id="GGO66722.1"/>
    </source>
</evidence>
<dbReference type="PANTHER" id="PTHR42685:SF22">
    <property type="entry name" value="CONDITIONED MEDIUM FACTOR RECEPTOR 1"/>
    <property type="match status" value="1"/>
</dbReference>
<evidence type="ECO:0000313" key="2">
    <source>
        <dbReference type="Proteomes" id="UP000646523"/>
    </source>
</evidence>
<dbReference type="InterPro" id="IPR036188">
    <property type="entry name" value="FAD/NAD-bd_sf"/>
</dbReference>
<protein>
    <recommendedName>
        <fullName evidence="3">Geranylgeranyl reductase</fullName>
    </recommendedName>
</protein>
<evidence type="ECO:0008006" key="3">
    <source>
        <dbReference type="Google" id="ProtNLM"/>
    </source>
</evidence>
<organism evidence="1 2">
    <name type="scientific">Nonomuraea cavernae</name>
    <dbReference type="NCBI Taxonomy" id="2045107"/>
    <lineage>
        <taxon>Bacteria</taxon>
        <taxon>Bacillati</taxon>
        <taxon>Actinomycetota</taxon>
        <taxon>Actinomycetes</taxon>
        <taxon>Streptosporangiales</taxon>
        <taxon>Streptosporangiaceae</taxon>
        <taxon>Nonomuraea</taxon>
    </lineage>
</organism>
<dbReference type="InterPro" id="IPR011777">
    <property type="entry name" value="Geranylgeranyl_Rdtase_fam"/>
</dbReference>
<dbReference type="PRINTS" id="PR00420">
    <property type="entry name" value="RNGMNOXGNASE"/>
</dbReference>
<dbReference type="Gene3D" id="3.50.50.60">
    <property type="entry name" value="FAD/NAD(P)-binding domain"/>
    <property type="match status" value="1"/>
</dbReference>
<accession>A0A918DHD7</accession>
<keyword evidence="2" id="KW-1185">Reference proteome</keyword>
<dbReference type="SUPFAM" id="SSF51905">
    <property type="entry name" value="FAD/NAD(P)-binding domain"/>
    <property type="match status" value="1"/>
</dbReference>
<dbReference type="NCBIfam" id="TIGR02032">
    <property type="entry name" value="GG-red-SF"/>
    <property type="match status" value="1"/>
</dbReference>
<proteinExistence type="predicted"/>
<sequence length="402" mass="41905">MFGHHTGRAATVPGAPAGQSPDVNDVWDLVVVGGGPAGAAAALRAAQLRPDGRILLLDKADFPRDKACGDGIAAHGRDELALLGLPGLLDDYRPTSRLTVVAPGGTRVSATAARPNHVVPRTVFDARLVEAARARGVEVRRHRVRALAATGPHVVIDGCLTARAVVAADGANSAVRRLIGLPASADRHTAIAVRGYSDVAASDDVQLIAMQKEGWPAYAWSFPIGDGTANVGFGMLLPRLRATGLPGREVLHGRLARLLPDQPARDLRAHHLPLSSGRPKAGAGRVMLAGDAASLINPLTGEGIYYALLSGRLAGEAAVQAADDPLPAYLRKLRAALGSHLRTTDVLARLAQSPGFIDAAIGTAARREEMFDVLVDVGLGAGLVPLPIALAVGRRWLRDAFT</sequence>
<dbReference type="Proteomes" id="UP000646523">
    <property type="component" value="Unassembled WGS sequence"/>
</dbReference>
<dbReference type="PANTHER" id="PTHR42685">
    <property type="entry name" value="GERANYLGERANYL DIPHOSPHATE REDUCTASE"/>
    <property type="match status" value="1"/>
</dbReference>
<name>A0A918DHD7_9ACTN</name>
<reference evidence="1" key="2">
    <citation type="submission" date="2020-09" db="EMBL/GenBank/DDBJ databases">
        <authorList>
            <person name="Sun Q."/>
            <person name="Zhou Y."/>
        </authorList>
    </citation>
    <scope>NUCLEOTIDE SEQUENCE</scope>
    <source>
        <strain evidence="1">CGMCC 4.7368</strain>
    </source>
</reference>
<dbReference type="InterPro" id="IPR050407">
    <property type="entry name" value="Geranylgeranyl_reductase"/>
</dbReference>
<dbReference type="GO" id="GO:0016628">
    <property type="term" value="F:oxidoreductase activity, acting on the CH-CH group of donors, NAD or NADP as acceptor"/>
    <property type="evidence" value="ECO:0007669"/>
    <property type="project" value="InterPro"/>
</dbReference>